<dbReference type="SUPFAM" id="SSF55869">
    <property type="entry name" value="DNA topoisomerase I domain"/>
    <property type="match status" value="1"/>
</dbReference>
<dbReference type="InterPro" id="IPR014711">
    <property type="entry name" value="TopoI_cat_a-hlx-sub_euk"/>
</dbReference>
<comment type="caution">
    <text evidence="9">The sequence shown here is derived from an EMBL/GenBank/DDBJ whole genome shotgun (WGS) entry which is preliminary data.</text>
</comment>
<dbReference type="Pfam" id="PF21338">
    <property type="entry name" value="Top1B_N_bact"/>
    <property type="match status" value="1"/>
</dbReference>
<feature type="domain" description="DNA topoisomerase I catalytic core eukaryotic-type" evidence="7">
    <location>
        <begin position="77"/>
        <end position="281"/>
    </location>
</feature>
<keyword evidence="6" id="KW-0413">Isomerase</keyword>
<dbReference type="InterPro" id="IPR049331">
    <property type="entry name" value="Top1B_N_bact"/>
</dbReference>
<evidence type="ECO:0000313" key="10">
    <source>
        <dbReference type="Proteomes" id="UP000321225"/>
    </source>
</evidence>
<evidence type="ECO:0000259" key="8">
    <source>
        <dbReference type="Pfam" id="PF21338"/>
    </source>
</evidence>
<evidence type="ECO:0000256" key="5">
    <source>
        <dbReference type="ARBA" id="ARBA00023125"/>
    </source>
</evidence>
<comment type="catalytic activity">
    <reaction evidence="1">
        <text>ATP-independent breakage of single-stranded DNA, followed by passage and rejoining.</text>
        <dbReference type="EC" id="5.6.2.1"/>
    </reaction>
</comment>
<dbReference type="InterPro" id="IPR013500">
    <property type="entry name" value="TopoI_cat_euk"/>
</dbReference>
<dbReference type="InterPro" id="IPR011010">
    <property type="entry name" value="DNA_brk_join_enz"/>
</dbReference>
<accession>A0A511AAM9</accession>
<comment type="similarity">
    <text evidence="2">Belongs to the type IB topoisomerase family.</text>
</comment>
<dbReference type="OrthoDB" id="9778962at2"/>
<protein>
    <recommendedName>
        <fullName evidence="3">DNA topoisomerase</fullName>
        <ecNumber evidence="3">5.6.2.1</ecNumber>
    </recommendedName>
</protein>
<dbReference type="Gene3D" id="1.10.132.120">
    <property type="match status" value="1"/>
</dbReference>
<dbReference type="Proteomes" id="UP000321225">
    <property type="component" value="Unassembled WGS sequence"/>
</dbReference>
<dbReference type="InterPro" id="IPR035447">
    <property type="entry name" value="DNA_topo_I_N_sf"/>
</dbReference>
<dbReference type="Gene3D" id="3.90.15.10">
    <property type="entry name" value="Topoisomerase I, Chain A, domain 3"/>
    <property type="match status" value="1"/>
</dbReference>
<name>A0A511AAM9_9MICO</name>
<feature type="domain" description="DNA topoisomerase IB N-terminal" evidence="8">
    <location>
        <begin position="25"/>
        <end position="65"/>
    </location>
</feature>
<dbReference type="Pfam" id="PF01028">
    <property type="entry name" value="Topoisom_I"/>
    <property type="match status" value="1"/>
</dbReference>
<evidence type="ECO:0000256" key="1">
    <source>
        <dbReference type="ARBA" id="ARBA00000213"/>
    </source>
</evidence>
<dbReference type="SUPFAM" id="SSF56349">
    <property type="entry name" value="DNA breaking-rejoining enzymes"/>
    <property type="match status" value="1"/>
</dbReference>
<evidence type="ECO:0000256" key="3">
    <source>
        <dbReference type="ARBA" id="ARBA00012891"/>
    </source>
</evidence>
<dbReference type="GO" id="GO:0003917">
    <property type="term" value="F:DNA topoisomerase type I (single strand cut, ATP-independent) activity"/>
    <property type="evidence" value="ECO:0007669"/>
    <property type="project" value="UniProtKB-EC"/>
</dbReference>
<dbReference type="PROSITE" id="PS52038">
    <property type="entry name" value="TOPO_IB_2"/>
    <property type="match status" value="1"/>
</dbReference>
<reference evidence="9 10" key="1">
    <citation type="submission" date="2019-07" db="EMBL/GenBank/DDBJ databases">
        <title>Whole genome shotgun sequence of Microbacterium aerolatum NBRC 103071.</title>
        <authorList>
            <person name="Hosoyama A."/>
            <person name="Uohara A."/>
            <person name="Ohji S."/>
            <person name="Ichikawa N."/>
        </authorList>
    </citation>
    <scope>NUCLEOTIDE SEQUENCE [LARGE SCALE GENOMIC DNA]</scope>
    <source>
        <strain evidence="9 10">NBRC 103071</strain>
    </source>
</reference>
<keyword evidence="4" id="KW-0799">Topoisomerase</keyword>
<evidence type="ECO:0000256" key="4">
    <source>
        <dbReference type="ARBA" id="ARBA00023029"/>
    </source>
</evidence>
<keyword evidence="10" id="KW-1185">Reference proteome</keyword>
<evidence type="ECO:0000256" key="2">
    <source>
        <dbReference type="ARBA" id="ARBA00006645"/>
    </source>
</evidence>
<dbReference type="Gene3D" id="3.30.66.10">
    <property type="entry name" value="DNA topoisomerase I domain"/>
    <property type="match status" value="1"/>
</dbReference>
<evidence type="ECO:0000313" key="9">
    <source>
        <dbReference type="EMBL" id="GEK85238.1"/>
    </source>
</evidence>
<organism evidence="9 10">
    <name type="scientific">Microbacterium aerolatum</name>
    <dbReference type="NCBI Taxonomy" id="153731"/>
    <lineage>
        <taxon>Bacteria</taxon>
        <taxon>Bacillati</taxon>
        <taxon>Actinomycetota</taxon>
        <taxon>Actinomycetes</taxon>
        <taxon>Micrococcales</taxon>
        <taxon>Microbacteriaceae</taxon>
        <taxon>Microbacterium</taxon>
    </lineage>
</organism>
<dbReference type="GO" id="GO:0003677">
    <property type="term" value="F:DNA binding"/>
    <property type="evidence" value="ECO:0007669"/>
    <property type="project" value="UniProtKB-KW"/>
</dbReference>
<proteinExistence type="inferred from homology"/>
<dbReference type="AlphaFoldDB" id="A0A511AAM9"/>
<dbReference type="GO" id="GO:0006265">
    <property type="term" value="P:DNA topological change"/>
    <property type="evidence" value="ECO:0007669"/>
    <property type="project" value="InterPro"/>
</dbReference>
<evidence type="ECO:0000259" key="7">
    <source>
        <dbReference type="Pfam" id="PF01028"/>
    </source>
</evidence>
<dbReference type="EC" id="5.6.2.1" evidence="3"/>
<dbReference type="InterPro" id="IPR001631">
    <property type="entry name" value="TopoI"/>
</dbReference>
<evidence type="ECO:0000256" key="6">
    <source>
        <dbReference type="ARBA" id="ARBA00023235"/>
    </source>
</evidence>
<gene>
    <name evidence="9" type="primary">pslN</name>
    <name evidence="9" type="ORF">MAE01_04140</name>
</gene>
<sequence>MTPRARRLPITREFVDDETVYRDGRRRITSKREIARIDSLAIPPAWTEVGISRSSSTKVLAKGVDDAGRTQTIYSPAFRRRQEKAKFARILRFAERLPRLRIQAEKDLRRRRLSEDKVVACVVRLIDQEFFRVGNTEYARKHGHYGVTTLRRKHTEVSGSKVTFDFVGKSGRRHVKTVRDPQLVRVISQLEEMPGYDIFRFFDEDGIIHDVDSKRVNAYVKRHMGEEFSAKDFRTWGGTLLATSALLAMETDDDAEDAAVVRDVVAHVAERLGNTPAVTKDSYIDPRVFSAFEDGVTIPQVRGAMSRMRPRKHLTVEEQCVLKVLSRR</sequence>
<keyword evidence="5" id="KW-0238">DNA-binding</keyword>
<dbReference type="PRINTS" id="PR00416">
    <property type="entry name" value="EUTPISMRASEI"/>
</dbReference>
<dbReference type="RefSeq" id="WP_147037882.1">
    <property type="nucleotide sequence ID" value="NZ_BJUW01000001.1"/>
</dbReference>
<dbReference type="EMBL" id="BJUW01000001">
    <property type="protein sequence ID" value="GEK85238.1"/>
    <property type="molecule type" value="Genomic_DNA"/>
</dbReference>